<dbReference type="SUPFAM" id="SSF51366">
    <property type="entry name" value="Ribulose-phoshate binding barrel"/>
    <property type="match status" value="1"/>
</dbReference>
<dbReference type="GO" id="GO:0004834">
    <property type="term" value="F:tryptophan synthase activity"/>
    <property type="evidence" value="ECO:0007669"/>
    <property type="project" value="UniProtKB-UniRule"/>
</dbReference>
<comment type="catalytic activity">
    <reaction evidence="8 9">
        <text>(1S,2R)-1-C-(indol-3-yl)glycerol 3-phosphate + L-serine = D-glyceraldehyde 3-phosphate + L-tryptophan + H2O</text>
        <dbReference type="Rhea" id="RHEA:10532"/>
        <dbReference type="ChEBI" id="CHEBI:15377"/>
        <dbReference type="ChEBI" id="CHEBI:33384"/>
        <dbReference type="ChEBI" id="CHEBI:57912"/>
        <dbReference type="ChEBI" id="CHEBI:58866"/>
        <dbReference type="ChEBI" id="CHEBI:59776"/>
        <dbReference type="EC" id="4.2.1.20"/>
    </reaction>
</comment>
<dbReference type="PANTHER" id="PTHR43406:SF1">
    <property type="entry name" value="TRYPTOPHAN SYNTHASE ALPHA CHAIN, CHLOROPLASTIC"/>
    <property type="match status" value="1"/>
</dbReference>
<dbReference type="STRING" id="252246.SAMN05421799_10850"/>
<dbReference type="UniPathway" id="UPA00035">
    <property type="reaction ID" value="UER00044"/>
</dbReference>
<keyword evidence="6 9" id="KW-0057">Aromatic amino acid biosynthesis</keyword>
<dbReference type="InterPro" id="IPR018204">
    <property type="entry name" value="Trp_synthase_alpha_AS"/>
</dbReference>
<feature type="active site" description="Proton acceptor" evidence="9">
    <location>
        <position position="56"/>
    </location>
</feature>
<comment type="similarity">
    <text evidence="9 10">Belongs to the TrpA family.</text>
</comment>
<evidence type="ECO:0000256" key="9">
    <source>
        <dbReference type="HAMAP-Rule" id="MF_00131"/>
    </source>
</evidence>
<dbReference type="CDD" id="cd04724">
    <property type="entry name" value="Tryptophan_synthase_alpha"/>
    <property type="match status" value="1"/>
</dbReference>
<dbReference type="Pfam" id="PF00290">
    <property type="entry name" value="Trp_syntA"/>
    <property type="match status" value="1"/>
</dbReference>
<keyword evidence="4 9" id="KW-0028">Amino-acid biosynthesis</keyword>
<evidence type="ECO:0000313" key="12">
    <source>
        <dbReference type="Proteomes" id="UP000186156"/>
    </source>
</evidence>
<dbReference type="PANTHER" id="PTHR43406">
    <property type="entry name" value="TRYPTOPHAN SYNTHASE, ALPHA CHAIN"/>
    <property type="match status" value="1"/>
</dbReference>
<gene>
    <name evidence="9" type="primary">trpA</name>
    <name evidence="11" type="ORF">SAMN05421799_10850</name>
</gene>
<dbReference type="RefSeq" id="WP_076347648.1">
    <property type="nucleotide sequence ID" value="NZ_FTOO01000008.1"/>
</dbReference>
<dbReference type="AlphaFoldDB" id="A0A1N7NE35"/>
<dbReference type="HAMAP" id="MF_00131">
    <property type="entry name" value="Trp_synth_alpha"/>
    <property type="match status" value="1"/>
</dbReference>
<feature type="active site" description="Proton acceptor" evidence="9">
    <location>
        <position position="45"/>
    </location>
</feature>
<evidence type="ECO:0000256" key="3">
    <source>
        <dbReference type="ARBA" id="ARBA00011270"/>
    </source>
</evidence>
<keyword evidence="7 9" id="KW-0456">Lyase</keyword>
<accession>A0A1N7NE35</accession>
<name>A0A1N7NE35_9BACL</name>
<dbReference type="InterPro" id="IPR013785">
    <property type="entry name" value="Aldolase_TIM"/>
</dbReference>
<evidence type="ECO:0000256" key="2">
    <source>
        <dbReference type="ARBA" id="ARBA00004733"/>
    </source>
</evidence>
<organism evidence="11 12">
    <name type="scientific">Alicyclobacillus vulcanalis</name>
    <dbReference type="NCBI Taxonomy" id="252246"/>
    <lineage>
        <taxon>Bacteria</taxon>
        <taxon>Bacillati</taxon>
        <taxon>Bacillota</taxon>
        <taxon>Bacilli</taxon>
        <taxon>Bacillales</taxon>
        <taxon>Alicyclobacillaceae</taxon>
        <taxon>Alicyclobacillus</taxon>
    </lineage>
</organism>
<keyword evidence="5 9" id="KW-0822">Tryptophan biosynthesis</keyword>
<proteinExistence type="inferred from homology"/>
<dbReference type="InterPro" id="IPR002028">
    <property type="entry name" value="Trp_synthase_suA"/>
</dbReference>
<dbReference type="FunFam" id="3.20.20.70:FF:000037">
    <property type="entry name" value="Tryptophan synthase alpha chain"/>
    <property type="match status" value="1"/>
</dbReference>
<sequence length="267" mass="28603">MNRIREAFQAGHKLLIPFVVAGDPDYERSLDLASAILDAGADMLEIGFPYSDPLADGPVIQAAAVRSLKQGTRLVDCLRLVADLRKRSAKPLIAFTYVNPLVQYGVDRFFAELAAAGGDGVIVPDVPLEEAGEVADAAEQHGICFVPLVAPTSGESRVRAIVRAARGFVYCVSSLGVTGERQQVSQQVRALVDLVRKHTDLPACVGFGVSRPDHVREIAEFADGVIVGSAYVRRIADAIEAGRDPIPEVAAFTEQLKQAATEAIDLR</sequence>
<keyword evidence="12" id="KW-1185">Reference proteome</keyword>
<evidence type="ECO:0000256" key="10">
    <source>
        <dbReference type="RuleBase" id="RU003662"/>
    </source>
</evidence>
<dbReference type="Proteomes" id="UP000186156">
    <property type="component" value="Unassembled WGS sequence"/>
</dbReference>
<dbReference type="PROSITE" id="PS00167">
    <property type="entry name" value="TRP_SYNTHASE_ALPHA"/>
    <property type="match status" value="1"/>
</dbReference>
<dbReference type="InterPro" id="IPR011060">
    <property type="entry name" value="RibuloseP-bd_barrel"/>
</dbReference>
<dbReference type="Gene3D" id="3.20.20.70">
    <property type="entry name" value="Aldolase class I"/>
    <property type="match status" value="1"/>
</dbReference>
<comment type="pathway">
    <text evidence="2 9">Amino-acid biosynthesis; L-tryptophan biosynthesis; L-tryptophan from chorismate: step 5/5.</text>
</comment>
<protein>
    <recommendedName>
        <fullName evidence="9">Tryptophan synthase alpha chain</fullName>
        <ecNumber evidence="9">4.2.1.20</ecNumber>
    </recommendedName>
</protein>
<dbReference type="EC" id="4.2.1.20" evidence="9"/>
<comment type="function">
    <text evidence="1 9">The alpha subunit is responsible for the aldol cleavage of indoleglycerol phosphate to indole and glyceraldehyde 3-phosphate.</text>
</comment>
<evidence type="ECO:0000256" key="8">
    <source>
        <dbReference type="ARBA" id="ARBA00049047"/>
    </source>
</evidence>
<evidence type="ECO:0000256" key="5">
    <source>
        <dbReference type="ARBA" id="ARBA00022822"/>
    </source>
</evidence>
<evidence type="ECO:0000256" key="1">
    <source>
        <dbReference type="ARBA" id="ARBA00003365"/>
    </source>
</evidence>
<evidence type="ECO:0000256" key="6">
    <source>
        <dbReference type="ARBA" id="ARBA00023141"/>
    </source>
</evidence>
<evidence type="ECO:0000256" key="4">
    <source>
        <dbReference type="ARBA" id="ARBA00022605"/>
    </source>
</evidence>
<dbReference type="GO" id="GO:0005829">
    <property type="term" value="C:cytosol"/>
    <property type="evidence" value="ECO:0007669"/>
    <property type="project" value="TreeGrafter"/>
</dbReference>
<evidence type="ECO:0000313" key="11">
    <source>
        <dbReference type="EMBL" id="SIS96538.1"/>
    </source>
</evidence>
<evidence type="ECO:0000256" key="7">
    <source>
        <dbReference type="ARBA" id="ARBA00023239"/>
    </source>
</evidence>
<comment type="subunit">
    <text evidence="3 9">Tetramer of two alpha and two beta chains.</text>
</comment>
<reference evidence="12" key="1">
    <citation type="submission" date="2017-01" db="EMBL/GenBank/DDBJ databases">
        <authorList>
            <person name="Varghese N."/>
            <person name="Submissions S."/>
        </authorList>
    </citation>
    <scope>NUCLEOTIDE SEQUENCE [LARGE SCALE GENOMIC DNA]</scope>
    <source>
        <strain evidence="12">DSM 16176</strain>
    </source>
</reference>
<dbReference type="EMBL" id="FTOO01000008">
    <property type="protein sequence ID" value="SIS96538.1"/>
    <property type="molecule type" value="Genomic_DNA"/>
</dbReference>
<dbReference type="OrthoDB" id="9804578at2"/>
<dbReference type="NCBIfam" id="TIGR00262">
    <property type="entry name" value="trpA"/>
    <property type="match status" value="1"/>
</dbReference>